<dbReference type="PANTHER" id="PTHR43133">
    <property type="entry name" value="RNA POLYMERASE ECF-TYPE SIGMA FACTO"/>
    <property type="match status" value="1"/>
</dbReference>
<dbReference type="Pfam" id="PF08281">
    <property type="entry name" value="Sigma70_r4_2"/>
    <property type="match status" value="1"/>
</dbReference>
<evidence type="ECO:0000256" key="6">
    <source>
        <dbReference type="RuleBase" id="RU000716"/>
    </source>
</evidence>
<dbReference type="InterPro" id="IPR000838">
    <property type="entry name" value="RNA_pol_sigma70_ECF_CS"/>
</dbReference>
<dbReference type="AlphaFoldDB" id="A0A3A4NS84"/>
<sequence>MASDFELIQRVLSGDGAAFNELVLRHRKHVYETAYRMVRNHEVAEEIAQEAFIRAYRGLGSFRREAGFTTWLYRITMNLCFNELNRKKEISEPNATVTAFENASAVENMVREERREWLERQIEALPVKQKSVLILRVFREMPFKDIARIVGCSAGAAKVNFRHAFLKLKEQSKNLREEL</sequence>
<comment type="caution">
    <text evidence="9">The sequence shown here is derived from an EMBL/GenBank/DDBJ whole genome shotgun (WGS) entry which is preliminary data.</text>
</comment>
<organism evidence="9 10">
    <name type="scientific">Abyssobacteria bacterium (strain SURF_5)</name>
    <dbReference type="NCBI Taxonomy" id="2093360"/>
    <lineage>
        <taxon>Bacteria</taxon>
        <taxon>Pseudomonadati</taxon>
        <taxon>Candidatus Hydrogenedentota</taxon>
        <taxon>Candidatus Abyssobacteria</taxon>
    </lineage>
</organism>
<dbReference type="SUPFAM" id="SSF88946">
    <property type="entry name" value="Sigma2 domain of RNA polymerase sigma factors"/>
    <property type="match status" value="1"/>
</dbReference>
<keyword evidence="3 6" id="KW-0731">Sigma factor</keyword>
<dbReference type="PANTHER" id="PTHR43133:SF51">
    <property type="entry name" value="RNA POLYMERASE SIGMA FACTOR"/>
    <property type="match status" value="1"/>
</dbReference>
<name>A0A3A4NS84_ABYX5</name>
<evidence type="ECO:0000256" key="3">
    <source>
        <dbReference type="ARBA" id="ARBA00023082"/>
    </source>
</evidence>
<keyword evidence="2 6" id="KW-0805">Transcription regulation</keyword>
<dbReference type="GO" id="GO:0003677">
    <property type="term" value="F:DNA binding"/>
    <property type="evidence" value="ECO:0007669"/>
    <property type="project" value="UniProtKB-KW"/>
</dbReference>
<dbReference type="GO" id="GO:0016987">
    <property type="term" value="F:sigma factor activity"/>
    <property type="evidence" value="ECO:0007669"/>
    <property type="project" value="UniProtKB-KW"/>
</dbReference>
<dbReference type="InterPro" id="IPR013324">
    <property type="entry name" value="RNA_pol_sigma_r3/r4-like"/>
</dbReference>
<evidence type="ECO:0000259" key="8">
    <source>
        <dbReference type="Pfam" id="PF08281"/>
    </source>
</evidence>
<dbReference type="PROSITE" id="PS01063">
    <property type="entry name" value="SIGMA70_ECF"/>
    <property type="match status" value="1"/>
</dbReference>
<dbReference type="InterPro" id="IPR014284">
    <property type="entry name" value="RNA_pol_sigma-70_dom"/>
</dbReference>
<dbReference type="InterPro" id="IPR039425">
    <property type="entry name" value="RNA_pol_sigma-70-like"/>
</dbReference>
<dbReference type="InterPro" id="IPR007627">
    <property type="entry name" value="RNA_pol_sigma70_r2"/>
</dbReference>
<gene>
    <name evidence="9" type="ORF">C4520_09480</name>
</gene>
<dbReference type="Pfam" id="PF04542">
    <property type="entry name" value="Sigma70_r2"/>
    <property type="match status" value="1"/>
</dbReference>
<dbReference type="GO" id="GO:0006352">
    <property type="term" value="P:DNA-templated transcription initiation"/>
    <property type="evidence" value="ECO:0007669"/>
    <property type="project" value="InterPro"/>
</dbReference>
<accession>A0A3A4NS84</accession>
<evidence type="ECO:0000256" key="5">
    <source>
        <dbReference type="ARBA" id="ARBA00023163"/>
    </source>
</evidence>
<proteinExistence type="inferred from homology"/>
<dbReference type="Proteomes" id="UP000265882">
    <property type="component" value="Unassembled WGS sequence"/>
</dbReference>
<reference evidence="9 10" key="1">
    <citation type="journal article" date="2017" name="ISME J.">
        <title>Energy and carbon metabolisms in a deep terrestrial subsurface fluid microbial community.</title>
        <authorList>
            <person name="Momper L."/>
            <person name="Jungbluth S.P."/>
            <person name="Lee M.D."/>
            <person name="Amend J.P."/>
        </authorList>
    </citation>
    <scope>NUCLEOTIDE SEQUENCE [LARGE SCALE GENOMIC DNA]</scope>
    <source>
        <strain evidence="9">SURF_5</strain>
    </source>
</reference>
<evidence type="ECO:0000256" key="2">
    <source>
        <dbReference type="ARBA" id="ARBA00023015"/>
    </source>
</evidence>
<dbReference type="Gene3D" id="1.10.10.10">
    <property type="entry name" value="Winged helix-like DNA-binding domain superfamily/Winged helix DNA-binding domain"/>
    <property type="match status" value="1"/>
</dbReference>
<dbReference type="Gene3D" id="1.10.1740.10">
    <property type="match status" value="1"/>
</dbReference>
<dbReference type="SUPFAM" id="SSF88659">
    <property type="entry name" value="Sigma3 and sigma4 domains of RNA polymerase sigma factors"/>
    <property type="match status" value="1"/>
</dbReference>
<dbReference type="NCBIfam" id="TIGR02937">
    <property type="entry name" value="sigma70-ECF"/>
    <property type="match status" value="1"/>
</dbReference>
<evidence type="ECO:0000313" key="9">
    <source>
        <dbReference type="EMBL" id="RJP21659.1"/>
    </source>
</evidence>
<keyword evidence="5 6" id="KW-0804">Transcription</keyword>
<dbReference type="EMBL" id="QZKU01000066">
    <property type="protein sequence ID" value="RJP21659.1"/>
    <property type="molecule type" value="Genomic_DNA"/>
</dbReference>
<evidence type="ECO:0000256" key="4">
    <source>
        <dbReference type="ARBA" id="ARBA00023125"/>
    </source>
</evidence>
<comment type="similarity">
    <text evidence="1 6">Belongs to the sigma-70 factor family. ECF subfamily.</text>
</comment>
<dbReference type="InterPro" id="IPR013325">
    <property type="entry name" value="RNA_pol_sigma_r2"/>
</dbReference>
<dbReference type="InterPro" id="IPR013249">
    <property type="entry name" value="RNA_pol_sigma70_r4_t2"/>
</dbReference>
<keyword evidence="4 6" id="KW-0238">DNA-binding</keyword>
<feature type="domain" description="RNA polymerase sigma-70 region 2" evidence="7">
    <location>
        <begin position="22"/>
        <end position="88"/>
    </location>
</feature>
<evidence type="ECO:0000313" key="10">
    <source>
        <dbReference type="Proteomes" id="UP000265882"/>
    </source>
</evidence>
<feature type="domain" description="RNA polymerase sigma factor 70 region 4 type 2" evidence="8">
    <location>
        <begin position="115"/>
        <end position="168"/>
    </location>
</feature>
<protein>
    <recommendedName>
        <fullName evidence="6">RNA polymerase sigma factor</fullName>
    </recommendedName>
</protein>
<evidence type="ECO:0000259" key="7">
    <source>
        <dbReference type="Pfam" id="PF04542"/>
    </source>
</evidence>
<evidence type="ECO:0000256" key="1">
    <source>
        <dbReference type="ARBA" id="ARBA00010641"/>
    </source>
</evidence>
<dbReference type="InterPro" id="IPR036388">
    <property type="entry name" value="WH-like_DNA-bd_sf"/>
</dbReference>